<evidence type="ECO:0000256" key="1">
    <source>
        <dbReference type="SAM" id="Phobius"/>
    </source>
</evidence>
<evidence type="ECO:0000259" key="2">
    <source>
        <dbReference type="Pfam" id="PF11127"/>
    </source>
</evidence>
<comment type="caution">
    <text evidence="3">The sequence shown here is derived from an EMBL/GenBank/DDBJ whole genome shotgun (WGS) entry which is preliminary data.</text>
</comment>
<keyword evidence="1" id="KW-1133">Transmembrane helix</keyword>
<dbReference type="AlphaFoldDB" id="A0A286TZQ1"/>
<dbReference type="EMBL" id="BAOS01000022">
    <property type="protein sequence ID" value="GAX61356.1"/>
    <property type="molecule type" value="Genomic_DNA"/>
</dbReference>
<organism evidence="3 4">
    <name type="scientific">Candidatus Scalindua japonica</name>
    <dbReference type="NCBI Taxonomy" id="1284222"/>
    <lineage>
        <taxon>Bacteria</taxon>
        <taxon>Pseudomonadati</taxon>
        <taxon>Planctomycetota</taxon>
        <taxon>Candidatus Brocadiia</taxon>
        <taxon>Candidatus Brocadiales</taxon>
        <taxon>Candidatus Scalinduaceae</taxon>
        <taxon>Candidatus Scalindua</taxon>
    </lineage>
</organism>
<dbReference type="InterPro" id="IPR021309">
    <property type="entry name" value="YgaP-like_TM"/>
</dbReference>
<protein>
    <submittedName>
        <fullName evidence="3">Rhodanese-related sulfurtransferase</fullName>
    </submittedName>
</protein>
<name>A0A286TZQ1_9BACT</name>
<dbReference type="GO" id="GO:0016740">
    <property type="term" value="F:transferase activity"/>
    <property type="evidence" value="ECO:0007669"/>
    <property type="project" value="UniProtKB-KW"/>
</dbReference>
<dbReference type="Pfam" id="PF11127">
    <property type="entry name" value="YgaP-like_TM"/>
    <property type="match status" value="1"/>
</dbReference>
<sequence length="69" mass="7452">MRLKSQKAGVWSLERQVRFAAGLLVFLGVILSVVLNLMFLTLPGIVGTDLIFAAVTDTCGMAMVLARMP</sequence>
<feature type="transmembrane region" description="Helical" evidence="1">
    <location>
        <begin position="20"/>
        <end position="39"/>
    </location>
</feature>
<evidence type="ECO:0000313" key="3">
    <source>
        <dbReference type="EMBL" id="GAX61356.1"/>
    </source>
</evidence>
<dbReference type="RefSeq" id="WP_096894745.1">
    <property type="nucleotide sequence ID" value="NZ_BAOS01000022.1"/>
</dbReference>
<accession>A0A286TZQ1</accession>
<dbReference type="OrthoDB" id="9800872at2"/>
<dbReference type="Gene3D" id="6.10.140.1340">
    <property type="match status" value="1"/>
</dbReference>
<keyword evidence="3" id="KW-0808">Transferase</keyword>
<gene>
    <name evidence="3" type="ORF">SCALIN_C22_0066</name>
</gene>
<evidence type="ECO:0000313" key="4">
    <source>
        <dbReference type="Proteomes" id="UP000218542"/>
    </source>
</evidence>
<feature type="domain" description="Inner membrane protein YgaP-like transmembrane" evidence="2">
    <location>
        <begin position="12"/>
        <end position="65"/>
    </location>
</feature>
<keyword evidence="1" id="KW-0812">Transmembrane</keyword>
<reference evidence="4" key="1">
    <citation type="journal article" date="2017" name="Environ. Microbiol. Rep.">
        <title>Genetic Diversity of Marine Anaerobic Ammonium-Oxidizing Bacteria as Revealed by Genomic and Proteomic Analyses of 'Candidatus Scalindua japonica'.</title>
        <authorList>
            <person name="Oshiki M."/>
            <person name="Mizuto K."/>
            <person name="Kimura Z."/>
            <person name="Kindaichi T."/>
            <person name="Satoh H."/>
            <person name="Okabe S."/>
        </authorList>
    </citation>
    <scope>NUCLEOTIDE SEQUENCE [LARGE SCALE GENOMIC DNA]</scope>
    <source>
        <strain evidence="4">husup-a2</strain>
    </source>
</reference>
<dbReference type="Proteomes" id="UP000218542">
    <property type="component" value="Unassembled WGS sequence"/>
</dbReference>
<keyword evidence="1" id="KW-0472">Membrane</keyword>
<keyword evidence="4" id="KW-1185">Reference proteome</keyword>
<proteinExistence type="predicted"/>